<dbReference type="InterPro" id="IPR005247">
    <property type="entry name" value="YbhB_YbcL/LppC-like"/>
</dbReference>
<dbReference type="InterPro" id="IPR008914">
    <property type="entry name" value="PEBP"/>
</dbReference>
<dbReference type="InterPro" id="IPR036610">
    <property type="entry name" value="PEBP-like_sf"/>
</dbReference>
<dbReference type="PANTHER" id="PTHR30289:SF1">
    <property type="entry name" value="PEBP (PHOSPHATIDYLETHANOLAMINE-BINDING PROTEIN) FAMILY PROTEIN"/>
    <property type="match status" value="1"/>
</dbReference>
<gene>
    <name evidence="1" type="ORF">WPS_33420</name>
</gene>
<dbReference type="NCBIfam" id="TIGR00481">
    <property type="entry name" value="YbhB/YbcL family Raf kinase inhibitor-like protein"/>
    <property type="match status" value="1"/>
</dbReference>
<proteinExistence type="predicted"/>
<evidence type="ECO:0008006" key="3">
    <source>
        <dbReference type="Google" id="ProtNLM"/>
    </source>
</evidence>
<dbReference type="CDD" id="cd00865">
    <property type="entry name" value="PEBP_bact_arch"/>
    <property type="match status" value="1"/>
</dbReference>
<evidence type="ECO:0000313" key="2">
    <source>
        <dbReference type="Proteomes" id="UP001317532"/>
    </source>
</evidence>
<protein>
    <recommendedName>
        <fullName evidence="3">YbhB/YbcL family Raf kinase inhibitor-like protein</fullName>
    </recommendedName>
</protein>
<dbReference type="SUPFAM" id="SSF49777">
    <property type="entry name" value="PEBP-like"/>
    <property type="match status" value="1"/>
</dbReference>
<sequence length="137" mass="14782">MLPFVLTSPDVHPGAPVPRAFVWNADGCEGANRAPRLTWRNAPRTTEHLRLTVIDRDVPKAGGWVHWNVTNIPRGARGIGPLLPRGAVAGMNDFGTAGWGGPCPPPGELHHYTFRVEALDAAGRTVGDASFVAVYRR</sequence>
<dbReference type="PANTHER" id="PTHR30289">
    <property type="entry name" value="UNCHARACTERIZED PROTEIN YBCL-RELATED"/>
    <property type="match status" value="1"/>
</dbReference>
<dbReference type="Proteomes" id="UP001317532">
    <property type="component" value="Chromosome"/>
</dbReference>
<organism evidence="1 2">
    <name type="scientific">Vulcanimicrobium alpinum</name>
    <dbReference type="NCBI Taxonomy" id="3016050"/>
    <lineage>
        <taxon>Bacteria</taxon>
        <taxon>Bacillati</taxon>
        <taxon>Vulcanimicrobiota</taxon>
        <taxon>Vulcanimicrobiia</taxon>
        <taxon>Vulcanimicrobiales</taxon>
        <taxon>Vulcanimicrobiaceae</taxon>
        <taxon>Vulcanimicrobium</taxon>
    </lineage>
</organism>
<evidence type="ECO:0000313" key="1">
    <source>
        <dbReference type="EMBL" id="BDE08066.1"/>
    </source>
</evidence>
<dbReference type="EMBL" id="AP025523">
    <property type="protein sequence ID" value="BDE08066.1"/>
    <property type="molecule type" value="Genomic_DNA"/>
</dbReference>
<reference evidence="1 2" key="1">
    <citation type="journal article" date="2022" name="ISME Commun">
        <title>Vulcanimicrobium alpinus gen. nov. sp. nov., the first cultivated representative of the candidate phylum 'Eremiobacterota', is a metabolically versatile aerobic anoxygenic phototroph.</title>
        <authorList>
            <person name="Yabe S."/>
            <person name="Muto K."/>
            <person name="Abe K."/>
            <person name="Yokota A."/>
            <person name="Staudigel H."/>
            <person name="Tebo B.M."/>
        </authorList>
    </citation>
    <scope>NUCLEOTIDE SEQUENCE [LARGE SCALE GENOMIC DNA]</scope>
    <source>
        <strain evidence="1 2">WC8-2</strain>
    </source>
</reference>
<name>A0AAN2CBB6_UNVUL</name>
<dbReference type="KEGG" id="vab:WPS_33420"/>
<dbReference type="Gene3D" id="3.90.280.10">
    <property type="entry name" value="PEBP-like"/>
    <property type="match status" value="1"/>
</dbReference>
<dbReference type="AlphaFoldDB" id="A0AAN2CBB6"/>
<accession>A0AAN2CBB6</accession>
<keyword evidence="2" id="KW-1185">Reference proteome</keyword>
<dbReference type="Pfam" id="PF01161">
    <property type="entry name" value="PBP"/>
    <property type="match status" value="1"/>
</dbReference>
<dbReference type="RefSeq" id="WP_317995617.1">
    <property type="nucleotide sequence ID" value="NZ_AP025523.1"/>
</dbReference>